<dbReference type="EMBL" id="QGNW01000317">
    <property type="protein sequence ID" value="RVW77150.1"/>
    <property type="molecule type" value="Genomic_DNA"/>
</dbReference>
<feature type="domain" description="NB-ARC" evidence="1">
    <location>
        <begin position="219"/>
        <end position="331"/>
    </location>
</feature>
<dbReference type="AlphaFoldDB" id="A0A438GY28"/>
<feature type="domain" description="Reverse transcriptase Ty1/copia-type" evidence="2">
    <location>
        <begin position="1"/>
        <end position="51"/>
    </location>
</feature>
<organism evidence="3 4">
    <name type="scientific">Vitis vinifera</name>
    <name type="common">Grape</name>
    <dbReference type="NCBI Taxonomy" id="29760"/>
    <lineage>
        <taxon>Eukaryota</taxon>
        <taxon>Viridiplantae</taxon>
        <taxon>Streptophyta</taxon>
        <taxon>Embryophyta</taxon>
        <taxon>Tracheophyta</taxon>
        <taxon>Spermatophyta</taxon>
        <taxon>Magnoliopsida</taxon>
        <taxon>eudicotyledons</taxon>
        <taxon>Gunneridae</taxon>
        <taxon>Pentapetalae</taxon>
        <taxon>rosids</taxon>
        <taxon>Vitales</taxon>
        <taxon>Vitaceae</taxon>
        <taxon>Viteae</taxon>
        <taxon>Vitis</taxon>
    </lineage>
</organism>
<dbReference type="PANTHER" id="PTHR11439:SF467">
    <property type="entry name" value="INTEGRASE CATALYTIC DOMAIN-CONTAINING PROTEIN"/>
    <property type="match status" value="1"/>
</dbReference>
<evidence type="ECO:0000259" key="1">
    <source>
        <dbReference type="Pfam" id="PF00931"/>
    </source>
</evidence>
<reference evidence="3 4" key="1">
    <citation type="journal article" date="2018" name="PLoS Genet.">
        <title>Population sequencing reveals clonal diversity and ancestral inbreeding in the grapevine cultivar Chardonnay.</title>
        <authorList>
            <person name="Roach M.J."/>
            <person name="Johnson D.L."/>
            <person name="Bohlmann J."/>
            <person name="van Vuuren H.J."/>
            <person name="Jones S.J."/>
            <person name="Pretorius I.S."/>
            <person name="Schmidt S.A."/>
            <person name="Borneman A.R."/>
        </authorList>
    </citation>
    <scope>NUCLEOTIDE SEQUENCE [LARGE SCALE GENOMIC DNA]</scope>
    <source>
        <strain evidence="4">cv. Chardonnay</strain>
        <tissue evidence="3">Leaf</tissue>
    </source>
</reference>
<dbReference type="OrthoDB" id="1691503at2759"/>
<dbReference type="Pfam" id="PF07727">
    <property type="entry name" value="RVT_2"/>
    <property type="match status" value="1"/>
</dbReference>
<evidence type="ECO:0000259" key="2">
    <source>
        <dbReference type="Pfam" id="PF07727"/>
    </source>
</evidence>
<sequence length="339" mass="38459">MDVKTAFLNGELEEEVYMKQPERFPSSDGEQLVCKLKKSIYSLKQASHQWIWVRHLTSLALRSIETDFKVCTRPNIVFAIGMLGRYQSNQDLDFAGCVDSCKSTSRYIFILAGGAISWRSVKQTLTATSTKEVEFISFFEATSHGVWLKSFIFGLRIMDSISRPLSIYCDNSVVVFMAKNNKSGSRSKHIDIKYLAIKYHVKEKKVVDVATGAAGAPIVEVTASKEWNLKKLQGAIMQRSKLNIESNVGIEENTWRIFEELKGKKCLILLNEVCDFIDLHEVMGIQDHPESKVVLASRLRDIYKDIESDEPINVKPLSNHEAFNMFKEKSGPVYSLPKD</sequence>
<dbReference type="Pfam" id="PF00931">
    <property type="entry name" value="NB-ARC"/>
    <property type="match status" value="1"/>
</dbReference>
<gene>
    <name evidence="3" type="primary">POLX_1708</name>
    <name evidence="3" type="ORF">CK203_054257</name>
</gene>
<accession>A0A438GY28</accession>
<dbReference type="InterPro" id="IPR002182">
    <property type="entry name" value="NB-ARC"/>
</dbReference>
<name>A0A438GY28_VITVI</name>
<dbReference type="CDD" id="cd09272">
    <property type="entry name" value="RNase_HI_RT_Ty1"/>
    <property type="match status" value="1"/>
</dbReference>
<proteinExistence type="predicted"/>
<dbReference type="InterPro" id="IPR013103">
    <property type="entry name" value="RVT_2"/>
</dbReference>
<evidence type="ECO:0000313" key="3">
    <source>
        <dbReference type="EMBL" id="RVW77150.1"/>
    </source>
</evidence>
<dbReference type="PANTHER" id="PTHR11439">
    <property type="entry name" value="GAG-POL-RELATED RETROTRANSPOSON"/>
    <property type="match status" value="1"/>
</dbReference>
<dbReference type="SUPFAM" id="SSF52540">
    <property type="entry name" value="P-loop containing nucleoside triphosphate hydrolases"/>
    <property type="match status" value="1"/>
</dbReference>
<dbReference type="InterPro" id="IPR027417">
    <property type="entry name" value="P-loop_NTPase"/>
</dbReference>
<dbReference type="Proteomes" id="UP000288805">
    <property type="component" value="Unassembled WGS sequence"/>
</dbReference>
<protein>
    <submittedName>
        <fullName evidence="3">Retrovirus-related Pol polyprotein from transposon TNT 1-94</fullName>
    </submittedName>
</protein>
<evidence type="ECO:0000313" key="4">
    <source>
        <dbReference type="Proteomes" id="UP000288805"/>
    </source>
</evidence>
<dbReference type="GO" id="GO:0043531">
    <property type="term" value="F:ADP binding"/>
    <property type="evidence" value="ECO:0007669"/>
    <property type="project" value="InterPro"/>
</dbReference>
<comment type="caution">
    <text evidence="3">The sequence shown here is derived from an EMBL/GenBank/DDBJ whole genome shotgun (WGS) entry which is preliminary data.</text>
</comment>